<dbReference type="Proteomes" id="UP000250321">
    <property type="component" value="Unassembled WGS sequence"/>
</dbReference>
<name>A0A314Y5I3_PRUYE</name>
<gene>
    <name evidence="1" type="ORF">Pyn_40877</name>
</gene>
<reference evidence="1 2" key="1">
    <citation type="submission" date="2018-02" db="EMBL/GenBank/DDBJ databases">
        <title>Draft genome of wild Prunus yedoensis var. nudiflora.</title>
        <authorList>
            <person name="Baek S."/>
            <person name="Kim J.-H."/>
            <person name="Choi K."/>
            <person name="Kim G.-B."/>
            <person name="Cho A."/>
            <person name="Jang H."/>
            <person name="Shin C.-H."/>
            <person name="Yu H.-J."/>
            <person name="Mun J.-H."/>
        </authorList>
    </citation>
    <scope>NUCLEOTIDE SEQUENCE [LARGE SCALE GENOMIC DNA]</scope>
    <source>
        <strain evidence="2">cv. Jeju island</strain>
        <tissue evidence="1">Leaf</tissue>
    </source>
</reference>
<dbReference type="AlphaFoldDB" id="A0A314Y5I3"/>
<evidence type="ECO:0000313" key="2">
    <source>
        <dbReference type="Proteomes" id="UP000250321"/>
    </source>
</evidence>
<proteinExistence type="predicted"/>
<accession>A0A314Y5I3</accession>
<evidence type="ECO:0000313" key="1">
    <source>
        <dbReference type="EMBL" id="PQP99173.1"/>
    </source>
</evidence>
<dbReference type="OrthoDB" id="10643456at2759"/>
<sequence>MALHSVRTSVFAKPPSFLSYDIQASNVLHHCLPLNLSDLADIPVVHIVYDLIWKQSTGLNLGVAGGFHVLQILLDHTGLSLESRIITPLVHTCMIVGTLQDLPEGHQNLLPQTVTDSVGVISLLNTFVFRVQFSGKKFLGDALAEQSGVIERGVDGRVAVRRGDFKQSAKISEIRSCKNR</sequence>
<organism evidence="1 2">
    <name type="scientific">Prunus yedoensis var. nudiflora</name>
    <dbReference type="NCBI Taxonomy" id="2094558"/>
    <lineage>
        <taxon>Eukaryota</taxon>
        <taxon>Viridiplantae</taxon>
        <taxon>Streptophyta</taxon>
        <taxon>Embryophyta</taxon>
        <taxon>Tracheophyta</taxon>
        <taxon>Spermatophyta</taxon>
        <taxon>Magnoliopsida</taxon>
        <taxon>eudicotyledons</taxon>
        <taxon>Gunneridae</taxon>
        <taxon>Pentapetalae</taxon>
        <taxon>rosids</taxon>
        <taxon>fabids</taxon>
        <taxon>Rosales</taxon>
        <taxon>Rosaceae</taxon>
        <taxon>Amygdaloideae</taxon>
        <taxon>Amygdaleae</taxon>
        <taxon>Prunus</taxon>
    </lineage>
</organism>
<keyword evidence="2" id="KW-1185">Reference proteome</keyword>
<comment type="caution">
    <text evidence="1">The sequence shown here is derived from an EMBL/GenBank/DDBJ whole genome shotgun (WGS) entry which is preliminary data.</text>
</comment>
<dbReference type="EMBL" id="PJQY01001839">
    <property type="protein sequence ID" value="PQP99173.1"/>
    <property type="molecule type" value="Genomic_DNA"/>
</dbReference>
<protein>
    <submittedName>
        <fullName evidence="1">Uncharacterized protein</fullName>
    </submittedName>
</protein>